<accession>A0A2P2QGX7</accession>
<evidence type="ECO:0000313" key="1">
    <source>
        <dbReference type="EMBL" id="MBX66259.1"/>
    </source>
</evidence>
<reference evidence="1" key="1">
    <citation type="submission" date="2018-02" db="EMBL/GenBank/DDBJ databases">
        <title>Rhizophora mucronata_Transcriptome.</title>
        <authorList>
            <person name="Meera S.P."/>
            <person name="Sreeshan A."/>
            <person name="Augustine A."/>
        </authorList>
    </citation>
    <scope>NUCLEOTIDE SEQUENCE</scope>
    <source>
        <tissue evidence="1">Leaf</tissue>
    </source>
</reference>
<proteinExistence type="predicted"/>
<dbReference type="EMBL" id="GGEC01085775">
    <property type="protein sequence ID" value="MBX66259.1"/>
    <property type="molecule type" value="Transcribed_RNA"/>
</dbReference>
<name>A0A2P2QGX7_RHIMU</name>
<dbReference type="AlphaFoldDB" id="A0A2P2QGX7"/>
<sequence length="25" mass="2839">MDNSFGSLLKGLLMFFMYSNATHTI</sequence>
<protein>
    <submittedName>
        <fullName evidence="1">Uncharacterized protein</fullName>
    </submittedName>
</protein>
<organism evidence="1">
    <name type="scientific">Rhizophora mucronata</name>
    <name type="common">Asiatic mangrove</name>
    <dbReference type="NCBI Taxonomy" id="61149"/>
    <lineage>
        <taxon>Eukaryota</taxon>
        <taxon>Viridiplantae</taxon>
        <taxon>Streptophyta</taxon>
        <taxon>Embryophyta</taxon>
        <taxon>Tracheophyta</taxon>
        <taxon>Spermatophyta</taxon>
        <taxon>Magnoliopsida</taxon>
        <taxon>eudicotyledons</taxon>
        <taxon>Gunneridae</taxon>
        <taxon>Pentapetalae</taxon>
        <taxon>rosids</taxon>
        <taxon>fabids</taxon>
        <taxon>Malpighiales</taxon>
        <taxon>Rhizophoraceae</taxon>
        <taxon>Rhizophora</taxon>
    </lineage>
</organism>